<keyword evidence="6 12" id="KW-1133">Transmembrane helix</keyword>
<evidence type="ECO:0000256" key="1">
    <source>
        <dbReference type="ARBA" id="ARBA00005513"/>
    </source>
</evidence>
<keyword evidence="8 12" id="KW-0472">Membrane</keyword>
<organism evidence="13 14">
    <name type="scientific">Capsulimonas corticalis</name>
    <dbReference type="NCBI Taxonomy" id="2219043"/>
    <lineage>
        <taxon>Bacteria</taxon>
        <taxon>Bacillati</taxon>
        <taxon>Armatimonadota</taxon>
        <taxon>Armatimonadia</taxon>
        <taxon>Capsulimonadales</taxon>
        <taxon>Capsulimonadaceae</taxon>
        <taxon>Capsulimonas</taxon>
    </lineage>
</organism>
<dbReference type="AlphaFoldDB" id="A0A402CXZ6"/>
<dbReference type="EMBL" id="AP025739">
    <property type="protein sequence ID" value="BDI32106.1"/>
    <property type="molecule type" value="Genomic_DNA"/>
</dbReference>
<dbReference type="InterPro" id="IPR050059">
    <property type="entry name" value="ATP_synthase_B_chain"/>
</dbReference>
<keyword evidence="7 12" id="KW-0406">Ion transport</keyword>
<evidence type="ECO:0000256" key="2">
    <source>
        <dbReference type="ARBA" id="ARBA00022448"/>
    </source>
</evidence>
<dbReference type="InterPro" id="IPR002146">
    <property type="entry name" value="ATP_synth_b/b'su_bac/chlpt"/>
</dbReference>
<dbReference type="PANTHER" id="PTHR33445">
    <property type="entry name" value="ATP SYNTHASE SUBUNIT B', CHLOROPLASTIC"/>
    <property type="match status" value="1"/>
</dbReference>
<gene>
    <name evidence="12" type="primary">atpF</name>
    <name evidence="13" type="ORF">CCAX7_41570</name>
</gene>
<keyword evidence="9 12" id="KW-0066">ATP synthesis</keyword>
<evidence type="ECO:0000256" key="10">
    <source>
        <dbReference type="ARBA" id="ARBA00025198"/>
    </source>
</evidence>
<evidence type="ECO:0000256" key="8">
    <source>
        <dbReference type="ARBA" id="ARBA00023136"/>
    </source>
</evidence>
<dbReference type="GO" id="GO:0045259">
    <property type="term" value="C:proton-transporting ATP synthase complex"/>
    <property type="evidence" value="ECO:0007669"/>
    <property type="project" value="UniProtKB-KW"/>
</dbReference>
<dbReference type="GO" id="GO:0046933">
    <property type="term" value="F:proton-transporting ATP synthase activity, rotational mechanism"/>
    <property type="evidence" value="ECO:0007669"/>
    <property type="project" value="UniProtKB-UniRule"/>
</dbReference>
<evidence type="ECO:0000313" key="13">
    <source>
        <dbReference type="EMBL" id="BDI32106.1"/>
    </source>
</evidence>
<evidence type="ECO:0000256" key="6">
    <source>
        <dbReference type="ARBA" id="ARBA00022989"/>
    </source>
</evidence>
<dbReference type="CDD" id="cd06503">
    <property type="entry name" value="ATP-synt_Fo_b"/>
    <property type="match status" value="1"/>
</dbReference>
<dbReference type="PANTHER" id="PTHR33445:SF2">
    <property type="entry name" value="ATP SYNTHASE SUBUNIT B', CHLOROPLASTIC"/>
    <property type="match status" value="1"/>
</dbReference>
<comment type="function">
    <text evidence="12">Component of the F(0) channel, it forms part of the peripheral stalk, linking F(1) to F(0).</text>
</comment>
<dbReference type="OrthoDB" id="466272at2"/>
<dbReference type="Pfam" id="PF00430">
    <property type="entry name" value="ATP-synt_B"/>
    <property type="match status" value="1"/>
</dbReference>
<evidence type="ECO:0000256" key="12">
    <source>
        <dbReference type="HAMAP-Rule" id="MF_01398"/>
    </source>
</evidence>
<dbReference type="InterPro" id="IPR017707">
    <property type="entry name" value="Alt_ATP_synth_F0_bsu"/>
</dbReference>
<keyword evidence="3 12" id="KW-0138">CF(0)</keyword>
<proteinExistence type="inferred from homology"/>
<dbReference type="NCBIfam" id="TIGR03321">
    <property type="entry name" value="alt_F1F0_F0_B"/>
    <property type="match status" value="1"/>
</dbReference>
<dbReference type="GO" id="GO:0005886">
    <property type="term" value="C:plasma membrane"/>
    <property type="evidence" value="ECO:0007669"/>
    <property type="project" value="UniProtKB-SubCell"/>
</dbReference>
<keyword evidence="4 12" id="KW-0812">Transmembrane</keyword>
<dbReference type="Pfam" id="PF00213">
    <property type="entry name" value="OSCP"/>
    <property type="match status" value="1"/>
</dbReference>
<evidence type="ECO:0000256" key="11">
    <source>
        <dbReference type="ARBA" id="ARBA00037847"/>
    </source>
</evidence>
<sequence length="276" mass="30396">MLIDWFTVIAQTLNFLILVWLLRRFLYKPILDAVDSREKRIAAQIADAGVKMAEAHKERDEYQHKNEEFDAQRATLLNQATNDANAERQRLIEEAGKTADAQSTLRREMLLNEAHSLNQAIRLSTQQEVFAIARKTLADLAATSLELCMTDVFARRLRAITGPVKESLGAALKTSSSPVLIRSAFDLPAEGRATIQNALNETFSSDIPVRFETTPDLIGGVELTANGQKLAWSIADYLISLESRVGELIARKGSGTITTAQANAGALPMNESASRQ</sequence>
<dbReference type="KEGG" id="ccot:CCAX7_41570"/>
<comment type="similarity">
    <text evidence="1 12">Belongs to the ATPase B chain family.</text>
</comment>
<keyword evidence="2 12" id="KW-0813">Transport</keyword>
<comment type="function">
    <text evidence="10 12">F(1)F(0) ATP synthase produces ATP from ADP in the presence of a proton or sodium gradient. F-type ATPases consist of two structural domains, F(1) containing the extramembraneous catalytic core and F(0) containing the membrane proton channel, linked together by a central stalk and a peripheral stalk. During catalysis, ATP synthesis in the catalytic domain of F(1) is coupled via a rotary mechanism of the central stalk subunits to proton translocation.</text>
</comment>
<keyword evidence="12" id="KW-1003">Cell membrane</keyword>
<dbReference type="HAMAP" id="MF_01398">
    <property type="entry name" value="ATP_synth_b_bprime"/>
    <property type="match status" value="1"/>
</dbReference>
<comment type="subcellular location">
    <subcellularLocation>
        <location evidence="12">Cell membrane</location>
        <topology evidence="12">Single-pass membrane protein</topology>
    </subcellularLocation>
    <subcellularLocation>
        <location evidence="11">Endomembrane system</location>
        <topology evidence="11">Single-pass membrane protein</topology>
    </subcellularLocation>
</comment>
<dbReference type="Proteomes" id="UP000287394">
    <property type="component" value="Chromosome"/>
</dbReference>
<protein>
    <recommendedName>
        <fullName evidence="12">ATP synthase subunit b</fullName>
    </recommendedName>
    <alternativeName>
        <fullName evidence="12">ATP synthase F(0) sector subunit b</fullName>
    </alternativeName>
    <alternativeName>
        <fullName evidence="12">ATPase subunit I</fullName>
    </alternativeName>
    <alternativeName>
        <fullName evidence="12">F-type ATPase subunit b</fullName>
        <shortName evidence="12">F-ATPase subunit b</shortName>
    </alternativeName>
</protein>
<evidence type="ECO:0000256" key="5">
    <source>
        <dbReference type="ARBA" id="ARBA00022781"/>
    </source>
</evidence>
<comment type="subunit">
    <text evidence="12">F-type ATPases have 2 components, F(1) - the catalytic core - and F(0) - the membrane proton channel. F(1) has five subunits: alpha(3), beta(3), gamma(1), delta(1), epsilon(1). F(0) has three main subunits: a(1), b(2) and c(10-14). The alpha and beta chains form an alternating ring which encloses part of the gamma chain. F(1) is attached to F(0) by a central stalk formed by the gamma and epsilon chains, while a peripheral stalk is formed by the delta and b chains.</text>
</comment>
<reference evidence="13 14" key="1">
    <citation type="journal article" date="2019" name="Int. J. Syst. Evol. Microbiol.">
        <title>Capsulimonas corticalis gen. nov., sp. nov., an aerobic capsulated bacterium, of a novel bacterial order, Capsulimonadales ord. nov., of the class Armatimonadia of the phylum Armatimonadetes.</title>
        <authorList>
            <person name="Li J."/>
            <person name="Kudo C."/>
            <person name="Tonouchi A."/>
        </authorList>
    </citation>
    <scope>NUCLEOTIDE SEQUENCE [LARGE SCALE GENOMIC DNA]</scope>
    <source>
        <strain evidence="13 14">AX-7</strain>
    </source>
</reference>
<evidence type="ECO:0000256" key="3">
    <source>
        <dbReference type="ARBA" id="ARBA00022547"/>
    </source>
</evidence>
<evidence type="ECO:0000313" key="14">
    <source>
        <dbReference type="Proteomes" id="UP000287394"/>
    </source>
</evidence>
<evidence type="ECO:0000256" key="7">
    <source>
        <dbReference type="ARBA" id="ARBA00023065"/>
    </source>
</evidence>
<evidence type="ECO:0000256" key="9">
    <source>
        <dbReference type="ARBA" id="ARBA00023310"/>
    </source>
</evidence>
<dbReference type="GO" id="GO:0012505">
    <property type="term" value="C:endomembrane system"/>
    <property type="evidence" value="ECO:0007669"/>
    <property type="project" value="UniProtKB-SubCell"/>
</dbReference>
<keyword evidence="14" id="KW-1185">Reference proteome</keyword>
<name>A0A402CXZ6_9BACT</name>
<dbReference type="InterPro" id="IPR000711">
    <property type="entry name" value="ATPase_OSCP/dsu"/>
</dbReference>
<dbReference type="RefSeq" id="WP_119322197.1">
    <property type="nucleotide sequence ID" value="NZ_AP025739.1"/>
</dbReference>
<keyword evidence="5 12" id="KW-0375">Hydrogen ion transport</keyword>
<evidence type="ECO:0000256" key="4">
    <source>
        <dbReference type="ARBA" id="ARBA00022692"/>
    </source>
</evidence>
<accession>A0A402CXZ6</accession>
<dbReference type="GO" id="GO:0046961">
    <property type="term" value="F:proton-transporting ATPase activity, rotational mechanism"/>
    <property type="evidence" value="ECO:0007669"/>
    <property type="project" value="TreeGrafter"/>
</dbReference>
<feature type="transmembrane region" description="Helical" evidence="12">
    <location>
        <begin position="6"/>
        <end position="22"/>
    </location>
</feature>